<evidence type="ECO:0008006" key="4">
    <source>
        <dbReference type="Google" id="ProtNLM"/>
    </source>
</evidence>
<organism evidence="2 3">
    <name type="scientific">Sedimentibacter hydroxybenzoicus DSM 7310</name>
    <dbReference type="NCBI Taxonomy" id="1123245"/>
    <lineage>
        <taxon>Bacteria</taxon>
        <taxon>Bacillati</taxon>
        <taxon>Bacillota</taxon>
        <taxon>Tissierellia</taxon>
        <taxon>Sedimentibacter</taxon>
    </lineage>
</organism>
<keyword evidence="1" id="KW-0812">Transmembrane</keyword>
<reference evidence="2" key="1">
    <citation type="submission" date="2020-07" db="EMBL/GenBank/DDBJ databases">
        <title>Genomic analysis of a strain of Sedimentibacter Hydroxybenzoicus DSM7310.</title>
        <authorList>
            <person name="Ma S."/>
        </authorList>
    </citation>
    <scope>NUCLEOTIDE SEQUENCE</scope>
    <source>
        <strain evidence="2">DSM 7310</strain>
    </source>
</reference>
<dbReference type="AlphaFoldDB" id="A0A974BIU3"/>
<name>A0A974BIU3_SEDHY</name>
<proteinExistence type="predicted"/>
<gene>
    <name evidence="2" type="ORF">HZF24_07775</name>
</gene>
<protein>
    <recommendedName>
        <fullName evidence="4">DUF1232 domain-containing protein</fullName>
    </recommendedName>
</protein>
<accession>A0A974BIU3</accession>
<dbReference type="EMBL" id="JACBNQ010000007">
    <property type="protein sequence ID" value="NYB74039.1"/>
    <property type="molecule type" value="Genomic_DNA"/>
</dbReference>
<keyword evidence="1" id="KW-0472">Membrane</keyword>
<dbReference type="RefSeq" id="WP_179237733.1">
    <property type="nucleotide sequence ID" value="NZ_JACBNQ010000007.1"/>
</dbReference>
<feature type="transmembrane region" description="Helical" evidence="1">
    <location>
        <begin position="21"/>
        <end position="37"/>
    </location>
</feature>
<evidence type="ECO:0000256" key="1">
    <source>
        <dbReference type="SAM" id="Phobius"/>
    </source>
</evidence>
<keyword evidence="3" id="KW-1185">Reference proteome</keyword>
<sequence length="99" mass="11860">MNKIFLVFKFLFDKQIPLKEKWWIIIPLIYILSPVDLIPMPILGFSVLDDLLMFVYLMSIVSEKTKKYYGNEKNPKENLKEKDIIENVEYEIDDDEDLK</sequence>
<comment type="caution">
    <text evidence="2">The sequence shown here is derived from an EMBL/GenBank/DDBJ whole genome shotgun (WGS) entry which is preliminary data.</text>
</comment>
<evidence type="ECO:0000313" key="2">
    <source>
        <dbReference type="EMBL" id="NYB74039.1"/>
    </source>
</evidence>
<evidence type="ECO:0000313" key="3">
    <source>
        <dbReference type="Proteomes" id="UP000611629"/>
    </source>
</evidence>
<keyword evidence="1" id="KW-1133">Transmembrane helix</keyword>
<dbReference type="Proteomes" id="UP000611629">
    <property type="component" value="Unassembled WGS sequence"/>
</dbReference>